<evidence type="ECO:0000313" key="1">
    <source>
        <dbReference type="EMBL" id="KAJ3543741.1"/>
    </source>
</evidence>
<name>A0ACC1SPN9_9APHY</name>
<reference evidence="1" key="1">
    <citation type="submission" date="2022-07" db="EMBL/GenBank/DDBJ databases">
        <title>Genome Sequence of Phlebia brevispora.</title>
        <authorList>
            <person name="Buettner E."/>
        </authorList>
    </citation>
    <scope>NUCLEOTIDE SEQUENCE</scope>
    <source>
        <strain evidence="1">MPL23</strain>
    </source>
</reference>
<gene>
    <name evidence="1" type="ORF">NM688_g5826</name>
</gene>
<dbReference type="EMBL" id="JANHOG010001114">
    <property type="protein sequence ID" value="KAJ3543741.1"/>
    <property type="molecule type" value="Genomic_DNA"/>
</dbReference>
<proteinExistence type="predicted"/>
<dbReference type="Proteomes" id="UP001148662">
    <property type="component" value="Unassembled WGS sequence"/>
</dbReference>
<protein>
    <submittedName>
        <fullName evidence="1">Uncharacterized protein</fullName>
    </submittedName>
</protein>
<evidence type="ECO:0000313" key="2">
    <source>
        <dbReference type="Proteomes" id="UP001148662"/>
    </source>
</evidence>
<organism evidence="1 2">
    <name type="scientific">Phlebia brevispora</name>
    <dbReference type="NCBI Taxonomy" id="194682"/>
    <lineage>
        <taxon>Eukaryota</taxon>
        <taxon>Fungi</taxon>
        <taxon>Dikarya</taxon>
        <taxon>Basidiomycota</taxon>
        <taxon>Agaricomycotina</taxon>
        <taxon>Agaricomycetes</taxon>
        <taxon>Polyporales</taxon>
        <taxon>Meruliaceae</taxon>
        <taxon>Phlebia</taxon>
    </lineage>
</organism>
<keyword evidence="2" id="KW-1185">Reference proteome</keyword>
<comment type="caution">
    <text evidence="1">The sequence shown here is derived from an EMBL/GenBank/DDBJ whole genome shotgun (WGS) entry which is preliminary data.</text>
</comment>
<sequence>MVHRVTTIAAAKVAMALRVSTIPTHGGFYYKNPDGSSYYKSADGHSKFTPPDKLTVSRVYSGGVMLFT</sequence>
<accession>A0ACC1SPN9</accession>